<evidence type="ECO:0000313" key="2">
    <source>
        <dbReference type="Proteomes" id="UP000228934"/>
    </source>
</evidence>
<feature type="non-terminal residue" evidence="1">
    <location>
        <position position="1"/>
    </location>
</feature>
<gene>
    <name evidence="1" type="ORF">AB205_0108850</name>
</gene>
<protein>
    <submittedName>
        <fullName evidence="1">Uncharacterized protein</fullName>
    </submittedName>
</protein>
<dbReference type="Proteomes" id="UP000228934">
    <property type="component" value="Unassembled WGS sequence"/>
</dbReference>
<proteinExistence type="predicted"/>
<reference evidence="2" key="1">
    <citation type="journal article" date="2017" name="Nat. Commun.">
        <title>The North American bullfrog draft genome provides insight into hormonal regulation of long noncoding RNA.</title>
        <authorList>
            <person name="Hammond S.A."/>
            <person name="Warren R.L."/>
            <person name="Vandervalk B.P."/>
            <person name="Kucuk E."/>
            <person name="Khan H."/>
            <person name="Gibb E.A."/>
            <person name="Pandoh P."/>
            <person name="Kirk H."/>
            <person name="Zhao Y."/>
            <person name="Jones M."/>
            <person name="Mungall A.J."/>
            <person name="Coope R."/>
            <person name="Pleasance S."/>
            <person name="Moore R.A."/>
            <person name="Holt R.A."/>
            <person name="Round J.M."/>
            <person name="Ohora S."/>
            <person name="Walle B.V."/>
            <person name="Veldhoen N."/>
            <person name="Helbing C.C."/>
            <person name="Birol I."/>
        </authorList>
    </citation>
    <scope>NUCLEOTIDE SEQUENCE [LARGE SCALE GENOMIC DNA]</scope>
</reference>
<keyword evidence="2" id="KW-1185">Reference proteome</keyword>
<dbReference type="AlphaFoldDB" id="A0A2G9Q206"/>
<dbReference type="EMBL" id="KZ369877">
    <property type="protein sequence ID" value="PIO09646.1"/>
    <property type="molecule type" value="Genomic_DNA"/>
</dbReference>
<accession>A0A2G9Q206</accession>
<evidence type="ECO:0000313" key="1">
    <source>
        <dbReference type="EMBL" id="PIO09646.1"/>
    </source>
</evidence>
<name>A0A2G9Q206_AQUCT</name>
<organism evidence="1 2">
    <name type="scientific">Aquarana catesbeiana</name>
    <name type="common">American bullfrog</name>
    <name type="synonym">Rana catesbeiana</name>
    <dbReference type="NCBI Taxonomy" id="8400"/>
    <lineage>
        <taxon>Eukaryota</taxon>
        <taxon>Metazoa</taxon>
        <taxon>Chordata</taxon>
        <taxon>Craniata</taxon>
        <taxon>Vertebrata</taxon>
        <taxon>Euteleostomi</taxon>
        <taxon>Amphibia</taxon>
        <taxon>Batrachia</taxon>
        <taxon>Anura</taxon>
        <taxon>Neobatrachia</taxon>
        <taxon>Ranoidea</taxon>
        <taxon>Ranidae</taxon>
        <taxon>Aquarana</taxon>
    </lineage>
</organism>
<sequence>LNVSEGHWTQEDLEFLAIQEWELEIAYRQLLDSAQQQGGAPFAWDYQEIPVDNAKILAEKSAVENLEIAIPKAETPVIEIGDLMDCSAEEEQPGEPPAEKLVLEPNFTELCPAPTEASVELPETSPAEAMITGQRVQDLCPTPVAVLKAQVEEVVVTPEQQIRTQGENAICTS</sequence>